<dbReference type="InterPro" id="IPR011990">
    <property type="entry name" value="TPR-like_helical_dom_sf"/>
</dbReference>
<gene>
    <name evidence="3" type="ORF">PILCRDRAFT_624890</name>
</gene>
<dbReference type="InterPro" id="IPR024983">
    <property type="entry name" value="CHAT_dom"/>
</dbReference>
<organism evidence="3 4">
    <name type="scientific">Piloderma croceum (strain F 1598)</name>
    <dbReference type="NCBI Taxonomy" id="765440"/>
    <lineage>
        <taxon>Eukaryota</taxon>
        <taxon>Fungi</taxon>
        <taxon>Dikarya</taxon>
        <taxon>Basidiomycota</taxon>
        <taxon>Agaricomycotina</taxon>
        <taxon>Agaricomycetes</taxon>
        <taxon>Agaricomycetidae</taxon>
        <taxon>Atheliales</taxon>
        <taxon>Atheliaceae</taxon>
        <taxon>Piloderma</taxon>
    </lineage>
</organism>
<feature type="repeat" description="TPR" evidence="1">
    <location>
        <begin position="418"/>
        <end position="451"/>
    </location>
</feature>
<evidence type="ECO:0000313" key="3">
    <source>
        <dbReference type="EMBL" id="KIM77203.1"/>
    </source>
</evidence>
<name>A0A0C3ATF6_PILCF</name>
<dbReference type="SUPFAM" id="SSF48452">
    <property type="entry name" value="TPR-like"/>
    <property type="match status" value="3"/>
</dbReference>
<dbReference type="STRING" id="765440.A0A0C3ATF6"/>
<feature type="domain" description="CHAT" evidence="2">
    <location>
        <begin position="1056"/>
        <end position="1340"/>
    </location>
</feature>
<dbReference type="PROSITE" id="PS50005">
    <property type="entry name" value="TPR"/>
    <property type="match status" value="1"/>
</dbReference>
<accession>A0A0C3ATF6</accession>
<dbReference type="PANTHER" id="PTHR19959:SF119">
    <property type="entry name" value="FUNGAL LIPASE-LIKE DOMAIN-CONTAINING PROTEIN"/>
    <property type="match status" value="1"/>
</dbReference>
<dbReference type="Gene3D" id="1.25.40.10">
    <property type="entry name" value="Tetratricopeptide repeat domain"/>
    <property type="match status" value="4"/>
</dbReference>
<proteinExistence type="predicted"/>
<protein>
    <recommendedName>
        <fullName evidence="2">CHAT domain-containing protein</fullName>
    </recommendedName>
</protein>
<dbReference type="InterPro" id="IPR019734">
    <property type="entry name" value="TPR_rpt"/>
</dbReference>
<evidence type="ECO:0000259" key="2">
    <source>
        <dbReference type="Pfam" id="PF12770"/>
    </source>
</evidence>
<keyword evidence="4" id="KW-1185">Reference proteome</keyword>
<dbReference type="Pfam" id="PF12770">
    <property type="entry name" value="CHAT"/>
    <property type="match status" value="1"/>
</dbReference>
<sequence length="1341" mass="148585">MLAVDLDNSEVSKLSKLAEDALANFNQSTQLPSLDTAVCLHREALRLRHNQHPERIVSLGSLAAALYARFRCTNDVLNIDEAISLLNEAVGAYPEACTYLTDYLSSLSIFLATRFDMNCKREDLQESMARRRHVSQFTVGINLLLKLGNDFSERFSQSGDSADIGTAIAFFREGLEMLSLRHPHRSVALNSLANALHTQFDQFGQFEDLNEAISLHRDVLYLIPATHPDRSDFLNNLAVALVARFNQLDQCEDLDEAISLHRDALKLVPASHPHRSGYLNNLAATLGTRFNNSAQRKDLDEAISLHRDAVELQPAPHPDRSMSLNNLALTLNTRFGHLGQRKDLDESILLHRDALQLFPSPHPYRSSSLINLAEALHHRFSQSGQREELDEAISLHQEAIKLRPAPHPDRPHSLAGCAAALSTRSDQLEECNDLDDAISLYRDALQLSPATHPIQSSALGGLAIALCKRFDKSGHYEDLDDAISLHRNALELLPTPHPDRQTSMSNLAVALITRFHQSGQRDDLDDAISLHRNALEFFPAPHPSRPRSLTNLANALSQRFDQSGQDEDLDEAISLQQDALQLEPAPHPGRSGSMNNLATLLSKRFEQSGQHKDLENAISLHRDVLELFPAPHPRRPGFLNNLAVALNTRVNQLGQFVDLDEAISLYRDALELLPSQDRSRTLNNLAIALSRRFNQEGQHEDLDEAINFFHASLNALASGHHYICGISANLGDALMDAFSRTHEPEHLEKAMAAYRVGVACESAPASERFVAARVWAHHADSRRHESALDAYCVAIELLPRLAMLGLDLQSRHQALISGSDGLARGAAACAVRSGRYEMAVELLEAGRAVFWSQALQLRTPMTDLCEAAPELVAKLRRISMDLERGSFRDVSRRLSEALQKVMSMEKEFSHFRRQNEEWLTTLEEVRQLDGFQNFLRPSRISMLQHGAANGPVVILNASNTGCAALILTGTGVQHVPFPDLSFVAVTVLVKLLRHAVAQDGRNPSLPKSNGTHVDGLVQQIPFVLDTSQLLGPPSERHIGRASDRSEQPEEVFRYVLGVLWKLVVEPVIRRLDLKKSNDPTRLWWCPTGPFTFLPIHAAGMYATTSFAESTECTFDYVVSSYTPTISTLLGNISLPANSFKMMVAIQPDTPGQRSLPFTLDELRKIEDHVGNNDYLIKIVRGSVKEILSHLPATSIAHFACHGQQNTQNPLESALLLQDGPLKVSHIMQQSMPNASLAFLSACETAMGEENLPDEVIHLGATLLFVGFRGVVATMWSMADLDGPKVADTFYESLFKESGSTTTTASGPNTTQAACALHRAITRLRSENISFLRWVPYIHLGR</sequence>
<evidence type="ECO:0000313" key="4">
    <source>
        <dbReference type="Proteomes" id="UP000054166"/>
    </source>
</evidence>
<dbReference type="Pfam" id="PF13374">
    <property type="entry name" value="TPR_10"/>
    <property type="match status" value="1"/>
</dbReference>
<dbReference type="SMART" id="SM00028">
    <property type="entry name" value="TPR"/>
    <property type="match status" value="8"/>
</dbReference>
<dbReference type="InParanoid" id="A0A0C3ATF6"/>
<keyword evidence="1" id="KW-0802">TPR repeat</keyword>
<evidence type="ECO:0000256" key="1">
    <source>
        <dbReference type="PROSITE-ProRule" id="PRU00339"/>
    </source>
</evidence>
<dbReference type="EMBL" id="KN833027">
    <property type="protein sequence ID" value="KIM77203.1"/>
    <property type="molecule type" value="Genomic_DNA"/>
</dbReference>
<reference evidence="4" key="2">
    <citation type="submission" date="2015-01" db="EMBL/GenBank/DDBJ databases">
        <title>Evolutionary Origins and Diversification of the Mycorrhizal Mutualists.</title>
        <authorList>
            <consortium name="DOE Joint Genome Institute"/>
            <consortium name="Mycorrhizal Genomics Consortium"/>
            <person name="Kohler A."/>
            <person name="Kuo A."/>
            <person name="Nagy L.G."/>
            <person name="Floudas D."/>
            <person name="Copeland A."/>
            <person name="Barry K.W."/>
            <person name="Cichocki N."/>
            <person name="Veneault-Fourrey C."/>
            <person name="LaButti K."/>
            <person name="Lindquist E.A."/>
            <person name="Lipzen A."/>
            <person name="Lundell T."/>
            <person name="Morin E."/>
            <person name="Murat C."/>
            <person name="Riley R."/>
            <person name="Ohm R."/>
            <person name="Sun H."/>
            <person name="Tunlid A."/>
            <person name="Henrissat B."/>
            <person name="Grigoriev I.V."/>
            <person name="Hibbett D.S."/>
            <person name="Martin F."/>
        </authorList>
    </citation>
    <scope>NUCLEOTIDE SEQUENCE [LARGE SCALE GENOMIC DNA]</scope>
    <source>
        <strain evidence="4">F 1598</strain>
    </source>
</reference>
<reference evidence="3 4" key="1">
    <citation type="submission" date="2014-04" db="EMBL/GenBank/DDBJ databases">
        <authorList>
            <consortium name="DOE Joint Genome Institute"/>
            <person name="Kuo A."/>
            <person name="Tarkka M."/>
            <person name="Buscot F."/>
            <person name="Kohler A."/>
            <person name="Nagy L.G."/>
            <person name="Floudas D."/>
            <person name="Copeland A."/>
            <person name="Barry K.W."/>
            <person name="Cichocki N."/>
            <person name="Veneault-Fourrey C."/>
            <person name="LaButti K."/>
            <person name="Lindquist E.A."/>
            <person name="Lipzen A."/>
            <person name="Lundell T."/>
            <person name="Morin E."/>
            <person name="Murat C."/>
            <person name="Sun H."/>
            <person name="Tunlid A."/>
            <person name="Henrissat B."/>
            <person name="Grigoriev I.V."/>
            <person name="Hibbett D.S."/>
            <person name="Martin F."/>
            <person name="Nordberg H.P."/>
            <person name="Cantor M.N."/>
            <person name="Hua S.X."/>
        </authorList>
    </citation>
    <scope>NUCLEOTIDE SEQUENCE [LARGE SCALE GENOMIC DNA]</scope>
    <source>
        <strain evidence="3 4">F 1598</strain>
    </source>
</reference>
<dbReference type="Proteomes" id="UP000054166">
    <property type="component" value="Unassembled WGS sequence"/>
</dbReference>
<dbReference type="PANTHER" id="PTHR19959">
    <property type="entry name" value="KINESIN LIGHT CHAIN"/>
    <property type="match status" value="1"/>
</dbReference>
<dbReference type="OrthoDB" id="3261813at2759"/>
<dbReference type="HOGENOM" id="CLU_001305_0_1_1"/>